<evidence type="ECO:0000256" key="6">
    <source>
        <dbReference type="ARBA" id="ARBA00022723"/>
    </source>
</evidence>
<keyword evidence="6 9" id="KW-0479">Metal-binding</keyword>
<evidence type="ECO:0000256" key="4">
    <source>
        <dbReference type="ARBA" id="ARBA00022602"/>
    </source>
</evidence>
<comment type="catalytic activity">
    <reaction evidence="9">
        <text>L-cysteinyl-[protein] + (2E,6E)-farnesyl diphosphate = S-(2E,6E)-farnesyl-L-cysteinyl-[protein] + diphosphate</text>
        <dbReference type="Rhea" id="RHEA:13345"/>
        <dbReference type="Rhea" id="RHEA-COMP:10131"/>
        <dbReference type="Rhea" id="RHEA-COMP:11535"/>
        <dbReference type="ChEBI" id="CHEBI:29950"/>
        <dbReference type="ChEBI" id="CHEBI:33019"/>
        <dbReference type="ChEBI" id="CHEBI:86019"/>
        <dbReference type="ChEBI" id="CHEBI:175763"/>
    </reaction>
</comment>
<evidence type="ECO:0000256" key="5">
    <source>
        <dbReference type="ARBA" id="ARBA00022679"/>
    </source>
</evidence>
<dbReference type="EC" id="2.5.1.58" evidence="2 9"/>
<dbReference type="GO" id="GO:0005965">
    <property type="term" value="C:protein farnesyltransferase complex"/>
    <property type="evidence" value="ECO:0007669"/>
    <property type="project" value="UniProtKB-UniRule"/>
</dbReference>
<dbReference type="GO" id="GO:0097354">
    <property type="term" value="P:prenylation"/>
    <property type="evidence" value="ECO:0007669"/>
    <property type="project" value="UniProtKB-UniRule"/>
</dbReference>
<sequence>MAAEEHPPQQGVPPLFTQFPTIRDSLETESSQVQDETVRKCLPFLKGVAESVYGPFNEHGIPSLYREVHTAFLYDALEEYPGRFVGLDSSRPWMVYWALTGLYLLGEDITKFRKRVISTAAPTQNPTGGFGGGHGQLSHCASSYAIILSLAMVGGPEAFSLVDRVALWKWLAQLKQPDGGFQVCLGGEEDVRGAYCVMVMIALLNLPIELPQDALARQFGHDTFMSGLPEYLSRCQTLEGGISGSPGTEAHGAYAFCALACLCIMGRPCEMINQWVEYYDVGNKELTFSFRYLDVPLLISWLSARQYAPEGGFAGRTNKLVDGCYSHWVGGCWPLVQAALNGTQVNCDTPQPRFGSLYSREGLTRYILGCCQSPHGGLRDKPGK</sequence>
<dbReference type="PANTHER" id="PTHR11774:SF6">
    <property type="entry name" value="PROTEIN FARNESYLTRANSFERASE SUBUNIT BETA"/>
    <property type="match status" value="1"/>
</dbReference>
<dbReference type="SUPFAM" id="SSF48239">
    <property type="entry name" value="Terpenoid cyclases/Protein prenyltransferases"/>
    <property type="match status" value="1"/>
</dbReference>
<evidence type="ECO:0000256" key="2">
    <source>
        <dbReference type="ARBA" id="ARBA00012702"/>
    </source>
</evidence>
<comment type="function">
    <text evidence="9">Catalyzes the transfer of a farnesyl moiety from farnesyl diphosphate to a cysteine at the fourth position from the C-terminus of several proteins. The beta subunit is responsible for peptide-binding.</text>
</comment>
<dbReference type="InterPro" id="IPR026872">
    <property type="entry name" value="FTB"/>
</dbReference>
<evidence type="ECO:0000313" key="11">
    <source>
        <dbReference type="EMBL" id="WEW57633.1"/>
    </source>
</evidence>
<dbReference type="FunFam" id="1.50.10.20:FF:000014">
    <property type="entry name" value="Protein farnesyltransferase subunit beta"/>
    <property type="match status" value="1"/>
</dbReference>
<evidence type="ECO:0000256" key="8">
    <source>
        <dbReference type="ARBA" id="ARBA00022833"/>
    </source>
</evidence>
<keyword evidence="12" id="KW-1185">Reference proteome</keyword>
<comment type="similarity">
    <text evidence="1 9">Belongs to the protein prenyltransferase subunit beta family.</text>
</comment>
<protein>
    <recommendedName>
        <fullName evidence="3 9">Protein farnesyltransferase subunit beta</fullName>
        <shortName evidence="9">FTase-beta</shortName>
        <ecNumber evidence="2 9">2.5.1.58</ecNumber>
    </recommendedName>
</protein>
<evidence type="ECO:0000259" key="10">
    <source>
        <dbReference type="Pfam" id="PF00432"/>
    </source>
</evidence>
<dbReference type="Proteomes" id="UP001219355">
    <property type="component" value="Chromosome 2"/>
</dbReference>
<dbReference type="Pfam" id="PF00432">
    <property type="entry name" value="Prenyltrans"/>
    <property type="match status" value="1"/>
</dbReference>
<evidence type="ECO:0000256" key="3">
    <source>
        <dbReference type="ARBA" id="ARBA00015798"/>
    </source>
</evidence>
<dbReference type="CDD" id="cd02893">
    <property type="entry name" value="FTase"/>
    <property type="match status" value="1"/>
</dbReference>
<keyword evidence="8 9" id="KW-0862">Zinc</keyword>
<evidence type="ECO:0000256" key="9">
    <source>
        <dbReference type="RuleBase" id="RU365056"/>
    </source>
</evidence>
<dbReference type="AlphaFoldDB" id="A0AAF0DG67"/>
<name>A0AAF0DG67_9EURO</name>
<keyword evidence="7" id="KW-0677">Repeat</keyword>
<evidence type="ECO:0000256" key="1">
    <source>
        <dbReference type="ARBA" id="ARBA00010497"/>
    </source>
</evidence>
<organism evidence="11 12">
    <name type="scientific">Emydomyces testavorans</name>
    <dbReference type="NCBI Taxonomy" id="2070801"/>
    <lineage>
        <taxon>Eukaryota</taxon>
        <taxon>Fungi</taxon>
        <taxon>Dikarya</taxon>
        <taxon>Ascomycota</taxon>
        <taxon>Pezizomycotina</taxon>
        <taxon>Eurotiomycetes</taxon>
        <taxon>Eurotiomycetidae</taxon>
        <taxon>Onygenales</taxon>
        <taxon>Nannizziopsiaceae</taxon>
        <taxon>Emydomyces</taxon>
    </lineage>
</organism>
<keyword evidence="5 9" id="KW-0808">Transferase</keyword>
<dbReference type="PANTHER" id="PTHR11774">
    <property type="entry name" value="GERANYLGERANYL TRANSFERASE TYPE BETA SUBUNIT"/>
    <property type="match status" value="1"/>
</dbReference>
<reference evidence="11" key="1">
    <citation type="submission" date="2023-03" db="EMBL/GenBank/DDBJ databases">
        <title>Emydomyces testavorans Genome Sequence.</title>
        <authorList>
            <person name="Hoyer L."/>
        </authorList>
    </citation>
    <scope>NUCLEOTIDE SEQUENCE</scope>
    <source>
        <strain evidence="11">16-2883</strain>
    </source>
</reference>
<dbReference type="GO" id="GO:0004660">
    <property type="term" value="F:protein farnesyltransferase activity"/>
    <property type="evidence" value="ECO:0007669"/>
    <property type="project" value="UniProtKB-UniRule"/>
</dbReference>
<gene>
    <name evidence="11" type="primary">RAM1</name>
    <name evidence="11" type="ORF">PRK78_003100</name>
</gene>
<dbReference type="EMBL" id="CP120628">
    <property type="protein sequence ID" value="WEW57633.1"/>
    <property type="molecule type" value="Genomic_DNA"/>
</dbReference>
<dbReference type="Gene3D" id="1.50.10.20">
    <property type="match status" value="1"/>
</dbReference>
<dbReference type="InterPro" id="IPR001330">
    <property type="entry name" value="Prenyltrans"/>
</dbReference>
<evidence type="ECO:0000313" key="12">
    <source>
        <dbReference type="Proteomes" id="UP001219355"/>
    </source>
</evidence>
<comment type="cofactor">
    <cofactor evidence="9">
        <name>Zn(2+)</name>
        <dbReference type="ChEBI" id="CHEBI:29105"/>
    </cofactor>
    <text evidence="9">Binds 1 zinc ion per subunit.</text>
</comment>
<accession>A0AAF0DG67</accession>
<evidence type="ECO:0000256" key="7">
    <source>
        <dbReference type="ARBA" id="ARBA00022737"/>
    </source>
</evidence>
<dbReference type="GO" id="GO:0008270">
    <property type="term" value="F:zinc ion binding"/>
    <property type="evidence" value="ECO:0007669"/>
    <property type="project" value="UniProtKB-UniRule"/>
</dbReference>
<dbReference type="InterPro" id="IPR008930">
    <property type="entry name" value="Terpenoid_cyclase/PrenylTrfase"/>
</dbReference>
<dbReference type="InterPro" id="IPR045089">
    <property type="entry name" value="PGGT1B-like"/>
</dbReference>
<keyword evidence="4 9" id="KW-0637">Prenyltransferase</keyword>
<feature type="domain" description="Prenyltransferase alpha-alpha toroid" evidence="10">
    <location>
        <begin position="64"/>
        <end position="384"/>
    </location>
</feature>
<comment type="subunit">
    <text evidence="9">Heterodimer of an alpha and a beta subunit.</text>
</comment>
<proteinExistence type="inferred from homology"/>